<dbReference type="InterPro" id="IPR001683">
    <property type="entry name" value="PX_dom"/>
</dbReference>
<evidence type="ECO:0000259" key="17">
    <source>
        <dbReference type="PROSITE" id="PS50296"/>
    </source>
</evidence>
<dbReference type="CDD" id="cd11607">
    <property type="entry name" value="DENR_C"/>
    <property type="match status" value="1"/>
</dbReference>
<dbReference type="CDD" id="cd07627">
    <property type="entry name" value="BAR_Vps5p"/>
    <property type="match status" value="1"/>
</dbReference>
<reference evidence="18 19" key="1">
    <citation type="submission" date="2015-07" db="EMBL/GenBank/DDBJ databases">
        <title>Comparative genomics of the Sigatoka disease complex on banana suggests a link between parallel evolutionary changes in Pseudocercospora fijiensis and Pseudocercospora eumusae and increased virulence on the banana host.</title>
        <authorList>
            <person name="Chang T.-C."/>
            <person name="Salvucci A."/>
            <person name="Crous P.W."/>
            <person name="Stergiopoulos I."/>
        </authorList>
    </citation>
    <scope>NUCLEOTIDE SEQUENCE [LARGE SCALE GENOMIC DNA]</scope>
    <source>
        <strain evidence="18 19">CBS 114824</strain>
    </source>
</reference>
<keyword evidence="14" id="KW-0175">Coiled coil</keyword>
<dbReference type="EMBL" id="LFZN01000068">
    <property type="protein sequence ID" value="KXT00682.1"/>
    <property type="molecule type" value="Genomic_DNA"/>
</dbReference>
<keyword evidence="13" id="KW-0472">Membrane</keyword>
<dbReference type="PROSITE" id="PS50195">
    <property type="entry name" value="PX"/>
    <property type="match status" value="1"/>
</dbReference>
<dbReference type="NCBIfam" id="TIGR01159">
    <property type="entry name" value="DRP1"/>
    <property type="match status" value="1"/>
</dbReference>
<keyword evidence="11" id="KW-0653">Protein transport</keyword>
<dbReference type="GO" id="GO:0003743">
    <property type="term" value="F:translation initiation factor activity"/>
    <property type="evidence" value="ECO:0007669"/>
    <property type="project" value="InterPro"/>
</dbReference>
<sequence>MDEGSSPWDDVPSRSQSNHNLAKQAEEAPSSPTQSPAPANLSKSTPNIAAGVRPAPSKTRRGRGHANLTQSTTLESLDDSMGPLGPLGIEPTEEPSAPTPPVKELASRTRQHVNSRASTAASAVSSRSADVGDDNSVNGGPRIPPPVQPTSFDGRARPTQPSQPVEQAAKPTFSITVGDPHTVGNAASSHTVYSVITRTTSKAFMNPSMTVTRRYRDFLWLYERLHDTNPGVVVPPPPEKQAVGRFDTNFIESRRMALERMVNKIAAHPVLQMDGDLKTFLESESFNVAIKHSGKDPLLGGSESKGIMSSIGLGGSSGGKFVEHDDWFHDRRIYLDALETQLKALQKSTDTVVAQRKGLAESCAEFSASLHNLAAVELSPSLSGPLDALGDLQLRVQELYQRQAMQDILTLGIVIDEYIRLIGSVKKAFEQRQKAFHSWHSAESKLQEIKKQQEKLLRAGRTQQDRIGQMQADLADAERRVHASRLLFEDMGRLMRTELDRFEREKVEDFKSGVETFLESAVEAQKELIELWETYLLQLDSDEDGPPLIPAGVVADPDPSSSEAALRHEANNSRLDTDADEQTIAGTTVCDSDEFPRSDEDTASEVARAAALHTHEYCEYGGTTKKCEEWLSKNHPDLHSKLYSEEALSANLSTLSVDAQKRAEKDAQKKAAKAEAAEARDAEKRAASKIYIKRVERNKRKYVTEVSGLEQFGLDLKKIAKEFGKKFATGSSVTKTAAGGEEITVQGDVSDDVFDWLVEHYEDKIPEENIELIEDKKKKKAEAA</sequence>
<dbReference type="GO" id="GO:0030904">
    <property type="term" value="C:retromer complex"/>
    <property type="evidence" value="ECO:0007669"/>
    <property type="project" value="UniProtKB-ARBA"/>
</dbReference>
<evidence type="ECO:0000256" key="6">
    <source>
        <dbReference type="ARBA" id="ARBA00011742"/>
    </source>
</evidence>
<accession>A0A139HE45</accession>
<dbReference type="AlphaFoldDB" id="A0A139HE45"/>
<dbReference type="GO" id="GO:0005829">
    <property type="term" value="C:cytosol"/>
    <property type="evidence" value="ECO:0007669"/>
    <property type="project" value="GOC"/>
</dbReference>
<dbReference type="Gene3D" id="1.20.1270.60">
    <property type="entry name" value="Arfaptin homology (AH) domain/BAR domain"/>
    <property type="match status" value="1"/>
</dbReference>
<dbReference type="InterPro" id="IPR046447">
    <property type="entry name" value="DENR_C"/>
</dbReference>
<dbReference type="SUPFAM" id="SSF64268">
    <property type="entry name" value="PX domain"/>
    <property type="match status" value="1"/>
</dbReference>
<dbReference type="GO" id="GO:0045053">
    <property type="term" value="P:protein retention in Golgi apparatus"/>
    <property type="evidence" value="ECO:0007669"/>
    <property type="project" value="TreeGrafter"/>
</dbReference>
<dbReference type="InterPro" id="IPR035803">
    <property type="entry name" value="BAR_Vps5"/>
</dbReference>
<gene>
    <name evidence="18" type="ORF">AC578_8263</name>
</gene>
<dbReference type="InterPro" id="IPR048517">
    <property type="entry name" value="DENR_N"/>
</dbReference>
<evidence type="ECO:0000259" key="16">
    <source>
        <dbReference type="PROSITE" id="PS50195"/>
    </source>
</evidence>
<organism evidence="18 19">
    <name type="scientific">Pseudocercospora eumusae</name>
    <dbReference type="NCBI Taxonomy" id="321146"/>
    <lineage>
        <taxon>Eukaryota</taxon>
        <taxon>Fungi</taxon>
        <taxon>Dikarya</taxon>
        <taxon>Ascomycota</taxon>
        <taxon>Pezizomycotina</taxon>
        <taxon>Dothideomycetes</taxon>
        <taxon>Dothideomycetidae</taxon>
        <taxon>Mycosphaerellales</taxon>
        <taxon>Mycosphaerellaceae</taxon>
        <taxon>Pseudocercospora</taxon>
    </lineage>
</organism>
<feature type="domain" description="SUI1" evidence="17">
    <location>
        <begin position="690"/>
        <end position="761"/>
    </location>
</feature>
<keyword evidence="9" id="KW-0963">Cytoplasm</keyword>
<dbReference type="SUPFAM" id="SSF55159">
    <property type="entry name" value="eIF1-like"/>
    <property type="match status" value="1"/>
</dbReference>
<keyword evidence="12" id="KW-0333">Golgi apparatus</keyword>
<dbReference type="OrthoDB" id="271164at2759"/>
<dbReference type="SUPFAM" id="SSF103657">
    <property type="entry name" value="BAR/IMD domain-like"/>
    <property type="match status" value="1"/>
</dbReference>
<evidence type="ECO:0000256" key="1">
    <source>
        <dbReference type="ARBA" id="ARBA00004287"/>
    </source>
</evidence>
<comment type="similarity">
    <text evidence="4">Belongs to the DENR family.</text>
</comment>
<evidence type="ECO:0000256" key="2">
    <source>
        <dbReference type="ARBA" id="ARBA00004496"/>
    </source>
</evidence>
<evidence type="ECO:0000313" key="18">
    <source>
        <dbReference type="EMBL" id="KXT00682.1"/>
    </source>
</evidence>
<dbReference type="Gene3D" id="3.30.780.10">
    <property type="entry name" value="SUI1-like domain"/>
    <property type="match status" value="1"/>
</dbReference>
<evidence type="ECO:0000256" key="12">
    <source>
        <dbReference type="ARBA" id="ARBA00023034"/>
    </source>
</evidence>
<dbReference type="GO" id="GO:0005768">
    <property type="term" value="C:endosome"/>
    <property type="evidence" value="ECO:0007669"/>
    <property type="project" value="TreeGrafter"/>
</dbReference>
<feature type="compositionally biased region" description="Low complexity" evidence="15">
    <location>
        <begin position="115"/>
        <end position="129"/>
    </location>
</feature>
<feature type="compositionally biased region" description="Low complexity" evidence="15">
    <location>
        <begin position="27"/>
        <end position="39"/>
    </location>
</feature>
<evidence type="ECO:0000256" key="7">
    <source>
        <dbReference type="ARBA" id="ARBA00020058"/>
    </source>
</evidence>
<dbReference type="Pfam" id="PF21023">
    <property type="entry name" value="DENR_N"/>
    <property type="match status" value="1"/>
</dbReference>
<evidence type="ECO:0000256" key="5">
    <source>
        <dbReference type="ARBA" id="ARBA00010883"/>
    </source>
</evidence>
<dbReference type="InterPro" id="IPR005873">
    <property type="entry name" value="DENR_eukaryotes"/>
</dbReference>
<dbReference type="InterPro" id="IPR036877">
    <property type="entry name" value="SUI1_dom_sf"/>
</dbReference>
<dbReference type="SMART" id="SM00312">
    <property type="entry name" value="PX"/>
    <property type="match status" value="1"/>
</dbReference>
<evidence type="ECO:0000256" key="3">
    <source>
        <dbReference type="ARBA" id="ARBA00004555"/>
    </source>
</evidence>
<dbReference type="FunFam" id="3.30.1520.10:FF:000013">
    <property type="entry name" value="Putative Sorting nexin 3"/>
    <property type="match status" value="1"/>
</dbReference>
<comment type="similarity">
    <text evidence="5">Belongs to the sorting nexin family.</text>
</comment>
<dbReference type="GO" id="GO:0035091">
    <property type="term" value="F:phosphatidylinositol binding"/>
    <property type="evidence" value="ECO:0007669"/>
    <property type="project" value="InterPro"/>
</dbReference>
<dbReference type="Pfam" id="PF09325">
    <property type="entry name" value="Vps5"/>
    <property type="match status" value="1"/>
</dbReference>
<feature type="region of interest" description="Disordered" evidence="15">
    <location>
        <begin position="1"/>
        <end position="168"/>
    </location>
</feature>
<dbReference type="InterPro" id="IPR036871">
    <property type="entry name" value="PX_dom_sf"/>
</dbReference>
<dbReference type="InterPro" id="IPR015404">
    <property type="entry name" value="Vps5_C"/>
</dbReference>
<dbReference type="InterPro" id="IPR027267">
    <property type="entry name" value="AH/BAR_dom_sf"/>
</dbReference>
<comment type="subunit">
    <text evidence="6">Interacts with the 40S ribosomal subunit.</text>
</comment>
<dbReference type="PANTHER" id="PTHR10555:SF170">
    <property type="entry name" value="FI18122P1"/>
    <property type="match status" value="1"/>
</dbReference>
<dbReference type="InterPro" id="IPR001950">
    <property type="entry name" value="SUI1"/>
</dbReference>
<evidence type="ECO:0000256" key="15">
    <source>
        <dbReference type="SAM" id="MobiDB-lite"/>
    </source>
</evidence>
<dbReference type="PANTHER" id="PTHR10555">
    <property type="entry name" value="SORTING NEXIN"/>
    <property type="match status" value="1"/>
</dbReference>
<dbReference type="FunFam" id="1.20.1270.60:FF:000022">
    <property type="entry name" value="Sorting nexin 3 protein"/>
    <property type="match status" value="1"/>
</dbReference>
<dbReference type="Pfam" id="PF00787">
    <property type="entry name" value="PX"/>
    <property type="match status" value="1"/>
</dbReference>
<dbReference type="STRING" id="321146.A0A139HE45"/>
<comment type="subcellular location">
    <subcellularLocation>
        <location evidence="2">Cytoplasm</location>
    </subcellularLocation>
    <subcellularLocation>
        <location evidence="3">Golgi apparatus</location>
    </subcellularLocation>
    <subcellularLocation>
        <location evidence="1">Membrane</location>
        <topology evidence="1">Peripheral membrane protein</topology>
        <orientation evidence="1">Cytoplasmic side</orientation>
    </subcellularLocation>
</comment>
<keyword evidence="8" id="KW-0813">Transport</keyword>
<evidence type="ECO:0000256" key="10">
    <source>
        <dbReference type="ARBA" id="ARBA00022553"/>
    </source>
</evidence>
<protein>
    <recommendedName>
        <fullName evidence="7">Translation machinery-associated protein 22</fullName>
    </recommendedName>
</protein>
<dbReference type="GO" id="GO:0005794">
    <property type="term" value="C:Golgi apparatus"/>
    <property type="evidence" value="ECO:0007669"/>
    <property type="project" value="UniProtKB-SubCell"/>
</dbReference>
<feature type="coiled-coil region" evidence="14">
    <location>
        <begin position="657"/>
        <end position="689"/>
    </location>
</feature>
<dbReference type="PROSITE" id="PS50296">
    <property type="entry name" value="SUI1"/>
    <property type="match status" value="1"/>
</dbReference>
<keyword evidence="10" id="KW-0597">Phosphoprotein</keyword>
<dbReference type="GO" id="GO:0015031">
    <property type="term" value="P:protein transport"/>
    <property type="evidence" value="ECO:0007669"/>
    <property type="project" value="UniProtKB-KW"/>
</dbReference>
<dbReference type="GO" id="GO:0042147">
    <property type="term" value="P:retrograde transport, endosome to Golgi"/>
    <property type="evidence" value="ECO:0007669"/>
    <property type="project" value="TreeGrafter"/>
</dbReference>
<dbReference type="Proteomes" id="UP000070133">
    <property type="component" value="Unassembled WGS sequence"/>
</dbReference>
<comment type="caution">
    <text evidence="18">The sequence shown here is derived from an EMBL/GenBank/DDBJ whole genome shotgun (WGS) entry which is preliminary data.</text>
</comment>
<name>A0A139HE45_9PEZI</name>
<proteinExistence type="inferred from homology"/>
<keyword evidence="19" id="KW-1185">Reference proteome</keyword>
<dbReference type="Pfam" id="PF01253">
    <property type="entry name" value="SUI1"/>
    <property type="match status" value="1"/>
</dbReference>
<feature type="domain" description="PX" evidence="16">
    <location>
        <begin position="171"/>
        <end position="288"/>
    </location>
</feature>
<evidence type="ECO:0000256" key="13">
    <source>
        <dbReference type="ARBA" id="ARBA00023136"/>
    </source>
</evidence>
<dbReference type="Gene3D" id="3.30.1520.10">
    <property type="entry name" value="Phox-like domain"/>
    <property type="match status" value="1"/>
</dbReference>
<evidence type="ECO:0000256" key="8">
    <source>
        <dbReference type="ARBA" id="ARBA00022448"/>
    </source>
</evidence>
<evidence type="ECO:0000256" key="4">
    <source>
        <dbReference type="ARBA" id="ARBA00007514"/>
    </source>
</evidence>
<evidence type="ECO:0000256" key="14">
    <source>
        <dbReference type="SAM" id="Coils"/>
    </source>
</evidence>
<evidence type="ECO:0000313" key="19">
    <source>
        <dbReference type="Proteomes" id="UP000070133"/>
    </source>
</evidence>
<evidence type="ECO:0000256" key="9">
    <source>
        <dbReference type="ARBA" id="ARBA00022490"/>
    </source>
</evidence>
<evidence type="ECO:0000256" key="11">
    <source>
        <dbReference type="ARBA" id="ARBA00022927"/>
    </source>
</evidence>